<dbReference type="SFLD" id="SFLDG01082">
    <property type="entry name" value="B12-binding_domain_containing"/>
    <property type="match status" value="1"/>
</dbReference>
<feature type="domain" description="Radical SAM core" evidence="9">
    <location>
        <begin position="202"/>
        <end position="432"/>
    </location>
</feature>
<accession>A0A1F6C2J3</accession>
<dbReference type="InterPro" id="IPR058240">
    <property type="entry name" value="rSAM_sf"/>
</dbReference>
<evidence type="ECO:0000259" key="9">
    <source>
        <dbReference type="PROSITE" id="PS51918"/>
    </source>
</evidence>
<dbReference type="PROSITE" id="PS51332">
    <property type="entry name" value="B12_BINDING"/>
    <property type="match status" value="1"/>
</dbReference>
<gene>
    <name evidence="10" type="ORF">A3F84_22380</name>
</gene>
<dbReference type="SUPFAM" id="SSF102114">
    <property type="entry name" value="Radical SAM enzymes"/>
    <property type="match status" value="1"/>
</dbReference>
<reference evidence="10 11" key="1">
    <citation type="journal article" date="2016" name="Nat. Commun.">
        <title>Thousands of microbial genomes shed light on interconnected biogeochemical processes in an aquifer system.</title>
        <authorList>
            <person name="Anantharaman K."/>
            <person name="Brown C.T."/>
            <person name="Hug L.A."/>
            <person name="Sharon I."/>
            <person name="Castelle C.J."/>
            <person name="Probst A.J."/>
            <person name="Thomas B.C."/>
            <person name="Singh A."/>
            <person name="Wilkins M.J."/>
            <person name="Karaoz U."/>
            <person name="Brodie E.L."/>
            <person name="Williams K.H."/>
            <person name="Hubbard S.S."/>
            <person name="Banfield J.F."/>
        </authorList>
    </citation>
    <scope>NUCLEOTIDE SEQUENCE [LARGE SCALE GENOMIC DNA]</scope>
    <source>
        <strain evidence="11">RIFCSPLOWO2_12_FULL_64_10</strain>
    </source>
</reference>
<evidence type="ECO:0000256" key="4">
    <source>
        <dbReference type="ARBA" id="ARBA00022691"/>
    </source>
</evidence>
<dbReference type="AlphaFoldDB" id="A0A1F6C2J3"/>
<comment type="caution">
    <text evidence="10">The sequence shown here is derived from an EMBL/GenBank/DDBJ whole genome shotgun (WGS) entry which is preliminary data.</text>
</comment>
<evidence type="ECO:0000256" key="2">
    <source>
        <dbReference type="ARBA" id="ARBA00022603"/>
    </source>
</evidence>
<dbReference type="InterPro" id="IPR006158">
    <property type="entry name" value="Cobalamin-bd"/>
</dbReference>
<dbReference type="SFLD" id="SFLDG01123">
    <property type="entry name" value="methyltransferase_(Class_B)"/>
    <property type="match status" value="1"/>
</dbReference>
<keyword evidence="7" id="KW-0411">Iron-sulfur</keyword>
<dbReference type="Pfam" id="PF04055">
    <property type="entry name" value="Radical_SAM"/>
    <property type="match status" value="1"/>
</dbReference>
<evidence type="ECO:0000313" key="11">
    <source>
        <dbReference type="Proteomes" id="UP000178606"/>
    </source>
</evidence>
<keyword evidence="6" id="KW-0408">Iron</keyword>
<keyword evidence="2" id="KW-0489">Methyltransferase</keyword>
<dbReference type="EMBL" id="MFKF01000436">
    <property type="protein sequence ID" value="OGG43414.1"/>
    <property type="molecule type" value="Genomic_DNA"/>
</dbReference>
<dbReference type="SFLD" id="SFLDS00029">
    <property type="entry name" value="Radical_SAM"/>
    <property type="match status" value="1"/>
</dbReference>
<keyword evidence="3" id="KW-0808">Transferase</keyword>
<dbReference type="GO" id="GO:0051539">
    <property type="term" value="F:4 iron, 4 sulfur cluster binding"/>
    <property type="evidence" value="ECO:0007669"/>
    <property type="project" value="UniProtKB-KW"/>
</dbReference>
<dbReference type="PANTHER" id="PTHR43409">
    <property type="entry name" value="ANAEROBIC MAGNESIUM-PROTOPORPHYRIN IX MONOMETHYL ESTER CYCLASE-RELATED"/>
    <property type="match status" value="1"/>
</dbReference>
<evidence type="ECO:0000259" key="8">
    <source>
        <dbReference type="PROSITE" id="PS51332"/>
    </source>
</evidence>
<keyword evidence="5" id="KW-0479">Metal-binding</keyword>
<dbReference type="InterPro" id="IPR051198">
    <property type="entry name" value="BchE-like"/>
</dbReference>
<dbReference type="PANTHER" id="PTHR43409:SF7">
    <property type="entry name" value="BLL1977 PROTEIN"/>
    <property type="match status" value="1"/>
</dbReference>
<evidence type="ECO:0000256" key="3">
    <source>
        <dbReference type="ARBA" id="ARBA00022679"/>
    </source>
</evidence>
<dbReference type="GO" id="GO:0003824">
    <property type="term" value="F:catalytic activity"/>
    <property type="evidence" value="ECO:0007669"/>
    <property type="project" value="InterPro"/>
</dbReference>
<dbReference type="Gene3D" id="3.20.20.70">
    <property type="entry name" value="Aldolase class I"/>
    <property type="match status" value="1"/>
</dbReference>
<dbReference type="InterPro" id="IPR006638">
    <property type="entry name" value="Elp3/MiaA/NifB-like_rSAM"/>
</dbReference>
<dbReference type="GO" id="GO:0031419">
    <property type="term" value="F:cobalamin binding"/>
    <property type="evidence" value="ECO:0007669"/>
    <property type="project" value="InterPro"/>
</dbReference>
<proteinExistence type="predicted"/>
<organism evidence="10 11">
    <name type="scientific">Handelsmanbacteria sp. (strain RIFCSPLOWO2_12_FULL_64_10)</name>
    <dbReference type="NCBI Taxonomy" id="1817868"/>
    <lineage>
        <taxon>Bacteria</taxon>
        <taxon>Candidatus Handelsmaniibacteriota</taxon>
    </lineage>
</organism>
<comment type="cofactor">
    <cofactor evidence="1">
        <name>[4Fe-4S] cluster</name>
        <dbReference type="ChEBI" id="CHEBI:49883"/>
    </cofactor>
</comment>
<dbReference type="PROSITE" id="PS51918">
    <property type="entry name" value="RADICAL_SAM"/>
    <property type="match status" value="1"/>
</dbReference>
<dbReference type="Proteomes" id="UP000178606">
    <property type="component" value="Unassembled WGS sequence"/>
</dbReference>
<dbReference type="GO" id="GO:0046872">
    <property type="term" value="F:metal ion binding"/>
    <property type="evidence" value="ECO:0007669"/>
    <property type="project" value="UniProtKB-KW"/>
</dbReference>
<evidence type="ECO:0000256" key="5">
    <source>
        <dbReference type="ARBA" id="ARBA00022723"/>
    </source>
</evidence>
<keyword evidence="4" id="KW-0949">S-adenosyl-L-methionine</keyword>
<dbReference type="InterPro" id="IPR034466">
    <property type="entry name" value="Methyltransferase_Class_B"/>
</dbReference>
<feature type="domain" description="B12-binding" evidence="8">
    <location>
        <begin position="14"/>
        <end position="155"/>
    </location>
</feature>
<dbReference type="InterPro" id="IPR013785">
    <property type="entry name" value="Aldolase_TIM"/>
</dbReference>
<dbReference type="Gene3D" id="3.40.50.280">
    <property type="entry name" value="Cobalamin-binding domain"/>
    <property type="match status" value="1"/>
</dbReference>
<name>A0A1F6C2J3_HANXR</name>
<evidence type="ECO:0000256" key="6">
    <source>
        <dbReference type="ARBA" id="ARBA00023004"/>
    </source>
</evidence>
<evidence type="ECO:0000256" key="1">
    <source>
        <dbReference type="ARBA" id="ARBA00001966"/>
    </source>
</evidence>
<dbReference type="SMART" id="SM00729">
    <property type="entry name" value="Elp3"/>
    <property type="match status" value="1"/>
</dbReference>
<dbReference type="InterPro" id="IPR007197">
    <property type="entry name" value="rSAM"/>
</dbReference>
<protein>
    <submittedName>
        <fullName evidence="10">B12-binding domain-containing radical SAM protein</fullName>
    </submittedName>
</protein>
<evidence type="ECO:0000313" key="10">
    <source>
        <dbReference type="EMBL" id="OGG43414.1"/>
    </source>
</evidence>
<sequence length="495" mass="57287">MKIAVAYPPIETWKGTPLLSQNRQFQYFNDATYVYPMVPAYAATNLKAHGYDVVWLDGIAEGWSYEEFCQRLDHEGPDLLMMETKTPVIKKHWQIIADLKARYKDLRIVIVGDHVTALPEETLQMCPVDYILTGGDYDFLIVNLLNHLTKGEPLEGGVWWRERDRFASSGPMVLKPHNLDDLPMVDRDLTRWQLYAYDNGNFKYKPGTYTYAGRDCWWGKCTFCVWDHTLYPPGNFRMHSPERMLDEVGRLIDRYGIQEIFDDCGTLPIGAWLKKFCRGMIERGYNKRVKFGCNMKPGHLNQEEYDLMGEAGFRFILYGIESGNQKTLDKLDKGGTVQDIEDSLRMAKQAGLEPHITVMIGYPWETHEDSQRTVDFAKRVFKKGYVDTLQGTIVVPYPGTPLFKECKEKGWLFTEDWDRYDMRESVMKNPITSEEARAYTQGLYKAFMSPQYITRKLLSIRSMDDVKFFTEAAKKLVGHLLDFKKKQPVGTEAAD</sequence>
<evidence type="ECO:0000256" key="7">
    <source>
        <dbReference type="ARBA" id="ARBA00023014"/>
    </source>
</evidence>